<evidence type="ECO:0000256" key="8">
    <source>
        <dbReference type="ARBA" id="ARBA00023136"/>
    </source>
</evidence>
<keyword evidence="5 9" id="KW-0812">Transmembrane</keyword>
<keyword evidence="3" id="KW-0813">Transport</keyword>
<keyword evidence="4" id="KW-1003">Cell membrane</keyword>
<evidence type="ECO:0000313" key="11">
    <source>
        <dbReference type="EMBL" id="ODJ85802.1"/>
    </source>
</evidence>
<evidence type="ECO:0000256" key="2">
    <source>
        <dbReference type="ARBA" id="ARBA00008038"/>
    </source>
</evidence>
<dbReference type="RefSeq" id="WP_069128294.1">
    <property type="nucleotide sequence ID" value="NZ_MARB01000035.1"/>
</dbReference>
<feature type="domain" description="MotA/TolQ/ExbB proton channel" evidence="10">
    <location>
        <begin position="103"/>
        <end position="221"/>
    </location>
</feature>
<organism evidence="11 12">
    <name type="scientific">Candidatus Thiodiazotropha endolucinida</name>
    <dbReference type="NCBI Taxonomy" id="1655433"/>
    <lineage>
        <taxon>Bacteria</taxon>
        <taxon>Pseudomonadati</taxon>
        <taxon>Pseudomonadota</taxon>
        <taxon>Gammaproteobacteria</taxon>
        <taxon>Chromatiales</taxon>
        <taxon>Sedimenticolaceae</taxon>
        <taxon>Candidatus Thiodiazotropha</taxon>
    </lineage>
</organism>
<dbReference type="GO" id="GO:0005886">
    <property type="term" value="C:plasma membrane"/>
    <property type="evidence" value="ECO:0007669"/>
    <property type="project" value="UniProtKB-SubCell"/>
</dbReference>
<evidence type="ECO:0000256" key="1">
    <source>
        <dbReference type="ARBA" id="ARBA00004651"/>
    </source>
</evidence>
<comment type="similarity">
    <text evidence="2">Belongs to the MotA family.</text>
</comment>
<dbReference type="Proteomes" id="UP000094769">
    <property type="component" value="Unassembled WGS sequence"/>
</dbReference>
<accession>A0A7Z0VHQ0</accession>
<evidence type="ECO:0000256" key="9">
    <source>
        <dbReference type="SAM" id="Phobius"/>
    </source>
</evidence>
<feature type="transmembrane region" description="Helical" evidence="9">
    <location>
        <begin position="151"/>
        <end position="172"/>
    </location>
</feature>
<keyword evidence="7 9" id="KW-1133">Transmembrane helix</keyword>
<gene>
    <name evidence="11" type="primary">pomA_4</name>
    <name evidence="11" type="ORF">CODIS_39810</name>
</gene>
<evidence type="ECO:0000259" key="10">
    <source>
        <dbReference type="Pfam" id="PF01618"/>
    </source>
</evidence>
<keyword evidence="8 9" id="KW-0472">Membrane</keyword>
<dbReference type="PANTHER" id="PTHR30433:SF2">
    <property type="entry name" value="MOTILITY PROTEIN A"/>
    <property type="match status" value="1"/>
</dbReference>
<evidence type="ECO:0000313" key="12">
    <source>
        <dbReference type="Proteomes" id="UP000094769"/>
    </source>
</evidence>
<evidence type="ECO:0000256" key="7">
    <source>
        <dbReference type="ARBA" id="ARBA00022989"/>
    </source>
</evidence>
<dbReference type="OrthoDB" id="9806929at2"/>
<evidence type="ECO:0000256" key="4">
    <source>
        <dbReference type="ARBA" id="ARBA00022475"/>
    </source>
</evidence>
<feature type="transmembrane region" description="Helical" evidence="9">
    <location>
        <begin position="26"/>
        <end position="48"/>
    </location>
</feature>
<evidence type="ECO:0000256" key="6">
    <source>
        <dbReference type="ARBA" id="ARBA00022779"/>
    </source>
</evidence>
<dbReference type="InterPro" id="IPR000540">
    <property type="entry name" value="Flag_MotA_CS"/>
</dbReference>
<evidence type="ECO:0000256" key="3">
    <source>
        <dbReference type="ARBA" id="ARBA00022448"/>
    </source>
</evidence>
<reference evidence="11 12" key="1">
    <citation type="submission" date="2016-06" db="EMBL/GenBank/DDBJ databases">
        <title>Genome sequence of endosymbiont of Candidatus Endolucinida thiodiazotropha.</title>
        <authorList>
            <person name="Poehlein A."/>
            <person name="Koenig S."/>
            <person name="Heiden S.E."/>
            <person name="Thuermer A."/>
            <person name="Voget S."/>
            <person name="Daniel R."/>
            <person name="Markert S."/>
            <person name="Gros O."/>
            <person name="Schweder T."/>
        </authorList>
    </citation>
    <scope>NUCLEOTIDE SEQUENCE [LARGE SCALE GENOMIC DNA]</scope>
    <source>
        <strain evidence="11 12">COS</strain>
    </source>
</reference>
<dbReference type="GO" id="GO:0006935">
    <property type="term" value="P:chemotaxis"/>
    <property type="evidence" value="ECO:0007669"/>
    <property type="project" value="InterPro"/>
</dbReference>
<dbReference type="InterPro" id="IPR002898">
    <property type="entry name" value="MotA_ExbB_proton_chnl"/>
</dbReference>
<sequence>MVIQLWIGLLSLSVLGSVSIQLLAPGSGLIAIISGLFLVVGGTLLTAIMSHSFNSVLTLWELIADFRRPSVNTEDEEEGFRRFLQAANYFRRGEIRPAEAVTQQISEPLLRRGTQLILDGFPRDQVTLTLQRQIAEDRDHLRRPAEMLRAMGGYAPAFGMLGTLLGLVQMLFGLGSGNLASIGAAMGFAMLTTVYGLVLANLVFKPLASKLEQRGRQLITRRVAHLQAVMMLCDRQHAELIREMMDEVNARQDMRQAAHELQLIANPNQHAA</sequence>
<protein>
    <submittedName>
        <fullName evidence="11">Chemotaxis protein PomA</fullName>
    </submittedName>
</protein>
<name>A0A7Z0VHQ0_9GAMM</name>
<comment type="caution">
    <text evidence="11">The sequence shown here is derived from an EMBL/GenBank/DDBJ whole genome shotgun (WGS) entry which is preliminary data.</text>
</comment>
<dbReference type="Pfam" id="PF01618">
    <property type="entry name" value="MotA_ExbB"/>
    <property type="match status" value="1"/>
</dbReference>
<keyword evidence="6" id="KW-0283">Flagellar rotation</keyword>
<dbReference type="PROSITE" id="PS01307">
    <property type="entry name" value="MOTA"/>
    <property type="match status" value="1"/>
</dbReference>
<feature type="transmembrane region" description="Helical" evidence="9">
    <location>
        <begin position="184"/>
        <end position="204"/>
    </location>
</feature>
<dbReference type="InterPro" id="IPR047055">
    <property type="entry name" value="MotA-like"/>
</dbReference>
<dbReference type="EMBL" id="MARB01000035">
    <property type="protein sequence ID" value="ODJ85802.1"/>
    <property type="molecule type" value="Genomic_DNA"/>
</dbReference>
<proteinExistence type="inferred from homology"/>
<dbReference type="AlphaFoldDB" id="A0A7Z0VHQ0"/>
<dbReference type="PANTHER" id="PTHR30433">
    <property type="entry name" value="CHEMOTAXIS PROTEIN MOTA"/>
    <property type="match status" value="1"/>
</dbReference>
<keyword evidence="12" id="KW-1185">Reference proteome</keyword>
<evidence type="ECO:0000256" key="5">
    <source>
        <dbReference type="ARBA" id="ARBA00022692"/>
    </source>
</evidence>
<comment type="subcellular location">
    <subcellularLocation>
        <location evidence="1">Cell membrane</location>
        <topology evidence="1">Multi-pass membrane protein</topology>
    </subcellularLocation>
</comment>
<dbReference type="GO" id="GO:0071978">
    <property type="term" value="P:bacterial-type flagellum-dependent swarming motility"/>
    <property type="evidence" value="ECO:0007669"/>
    <property type="project" value="InterPro"/>
</dbReference>